<feature type="chain" id="PRO_5022873768" evidence="2">
    <location>
        <begin position="23"/>
        <end position="71"/>
    </location>
</feature>
<dbReference type="EMBL" id="VUOC01000002">
    <property type="protein sequence ID" value="KAA2242892.1"/>
    <property type="molecule type" value="Genomic_DNA"/>
</dbReference>
<dbReference type="Proteomes" id="UP000324611">
    <property type="component" value="Unassembled WGS sequence"/>
</dbReference>
<evidence type="ECO:0000313" key="3">
    <source>
        <dbReference type="EMBL" id="KAA2242892.1"/>
    </source>
</evidence>
<evidence type="ECO:0000313" key="4">
    <source>
        <dbReference type="Proteomes" id="UP000324611"/>
    </source>
</evidence>
<feature type="compositionally biased region" description="Basic and acidic residues" evidence="1">
    <location>
        <begin position="59"/>
        <end position="71"/>
    </location>
</feature>
<accession>A0A5B2VX45</accession>
<reference evidence="3 4" key="1">
    <citation type="submission" date="2019-09" db="EMBL/GenBank/DDBJ databases">
        <title>Chitinophaga ginsengihumi sp. nov., isolated from soil of ginseng rhizosphere.</title>
        <authorList>
            <person name="Lee J."/>
        </authorList>
    </citation>
    <scope>NUCLEOTIDE SEQUENCE [LARGE SCALE GENOMIC DNA]</scope>
    <source>
        <strain evidence="3 4">BN140078</strain>
    </source>
</reference>
<evidence type="ECO:0000256" key="2">
    <source>
        <dbReference type="SAM" id="SignalP"/>
    </source>
</evidence>
<protein>
    <submittedName>
        <fullName evidence="3">Uncharacterized protein</fullName>
    </submittedName>
</protein>
<organism evidence="3 4">
    <name type="scientific">Chitinophaga agrisoli</name>
    <dbReference type="NCBI Taxonomy" id="2607653"/>
    <lineage>
        <taxon>Bacteria</taxon>
        <taxon>Pseudomonadati</taxon>
        <taxon>Bacteroidota</taxon>
        <taxon>Chitinophagia</taxon>
        <taxon>Chitinophagales</taxon>
        <taxon>Chitinophagaceae</taxon>
        <taxon>Chitinophaga</taxon>
    </lineage>
</organism>
<feature type="compositionally biased region" description="Basic residues" evidence="1">
    <location>
        <begin position="47"/>
        <end position="58"/>
    </location>
</feature>
<keyword evidence="4" id="KW-1185">Reference proteome</keyword>
<comment type="caution">
    <text evidence="3">The sequence shown here is derived from an EMBL/GenBank/DDBJ whole genome shotgun (WGS) entry which is preliminary data.</text>
</comment>
<reference evidence="3 4" key="2">
    <citation type="submission" date="2019-09" db="EMBL/GenBank/DDBJ databases">
        <authorList>
            <person name="Jin C."/>
        </authorList>
    </citation>
    <scope>NUCLEOTIDE SEQUENCE [LARGE SCALE GENOMIC DNA]</scope>
    <source>
        <strain evidence="3 4">BN140078</strain>
    </source>
</reference>
<dbReference type="AlphaFoldDB" id="A0A5B2VX45"/>
<keyword evidence="2" id="KW-0732">Signal</keyword>
<evidence type="ECO:0000256" key="1">
    <source>
        <dbReference type="SAM" id="MobiDB-lite"/>
    </source>
</evidence>
<name>A0A5B2VX45_9BACT</name>
<feature type="region of interest" description="Disordered" evidence="1">
    <location>
        <begin position="30"/>
        <end position="71"/>
    </location>
</feature>
<gene>
    <name evidence="3" type="ORF">F0L74_10210</name>
</gene>
<feature type="signal peptide" evidence="2">
    <location>
        <begin position="1"/>
        <end position="22"/>
    </location>
</feature>
<sequence>MKNHLTVLGLSIALCTFVIAQANVKHNVAPTGEVPGYYQDQQDTTMKKKKDKMHKKDWKKKDSTRTDTTRY</sequence>
<proteinExistence type="predicted"/>
<dbReference type="RefSeq" id="WP_149837767.1">
    <property type="nucleotide sequence ID" value="NZ_VUOC01000002.1"/>
</dbReference>